<dbReference type="GO" id="GO:0070286">
    <property type="term" value="P:axonemal dynein complex assembly"/>
    <property type="evidence" value="ECO:0007669"/>
    <property type="project" value="InterPro"/>
</dbReference>
<proteinExistence type="predicted"/>
<name>A4S3X8_OSTLU</name>
<sequence>MDESERTHRVEAEAQARRLEEASTRADAETATIDARATGRLRALRETFESEDARADERWREDVQEALERAEAGRTAFEREQDARRASFEDKREEIRNQHGEDVSTMKIMYENKIKELESELARVTAPSVTKGELGCADNHWDAEEELDHERAYELIRARDDADAKRLANTKRQIQKLQSKVDHWREKTHSRTSEWNASHARRVAERDQLLRRYDDVKSGVTAMRDARASALRKMCVSSEHAIKELTRTLEHARRVLRVESLNADLRRRHGVDVEASTHSPRRSSRDAASDAIADYHFSDAPMDYAQSVLERFYARRTAQSSPRAP</sequence>
<accession>A4S3X8</accession>
<organism evidence="2 3">
    <name type="scientific">Ostreococcus lucimarinus (strain CCE9901)</name>
    <dbReference type="NCBI Taxonomy" id="436017"/>
    <lineage>
        <taxon>Eukaryota</taxon>
        <taxon>Viridiplantae</taxon>
        <taxon>Chlorophyta</taxon>
        <taxon>Mamiellophyceae</taxon>
        <taxon>Mamiellales</taxon>
        <taxon>Bathycoccaceae</taxon>
        <taxon>Ostreococcus</taxon>
    </lineage>
</organism>
<gene>
    <name evidence="2" type="ORF">OSTLU_26208</name>
</gene>
<dbReference type="Proteomes" id="UP000001568">
    <property type="component" value="Chromosome 10"/>
</dbReference>
<feature type="region of interest" description="Disordered" evidence="1">
    <location>
        <begin position="1"/>
        <end position="30"/>
    </location>
</feature>
<dbReference type="HOGENOM" id="CLU_842924_0_0_1"/>
<dbReference type="STRING" id="436017.A4S3X8"/>
<dbReference type="EMBL" id="CP000590">
    <property type="protein sequence ID" value="ABO98291.1"/>
    <property type="molecule type" value="Genomic_DNA"/>
</dbReference>
<evidence type="ECO:0000256" key="1">
    <source>
        <dbReference type="SAM" id="MobiDB-lite"/>
    </source>
</evidence>
<dbReference type="RefSeq" id="XP_001419998.1">
    <property type="nucleotide sequence ID" value="XM_001419961.1"/>
</dbReference>
<dbReference type="KEGG" id="olu:OSTLU_26208"/>
<reference evidence="2 3" key="1">
    <citation type="journal article" date="2007" name="Proc. Natl. Acad. Sci. U.S.A.">
        <title>The tiny eukaryote Ostreococcus provides genomic insights into the paradox of plankton speciation.</title>
        <authorList>
            <person name="Palenik B."/>
            <person name="Grimwood J."/>
            <person name="Aerts A."/>
            <person name="Rouze P."/>
            <person name="Salamov A."/>
            <person name="Putnam N."/>
            <person name="Dupont C."/>
            <person name="Jorgensen R."/>
            <person name="Derelle E."/>
            <person name="Rombauts S."/>
            <person name="Zhou K."/>
            <person name="Otillar R."/>
            <person name="Merchant S.S."/>
            <person name="Podell S."/>
            <person name="Gaasterland T."/>
            <person name="Napoli C."/>
            <person name="Gendler K."/>
            <person name="Manuell A."/>
            <person name="Tai V."/>
            <person name="Vallon O."/>
            <person name="Piganeau G."/>
            <person name="Jancek S."/>
            <person name="Heijde M."/>
            <person name="Jabbari K."/>
            <person name="Bowler C."/>
            <person name="Lohr M."/>
            <person name="Robbens S."/>
            <person name="Werner G."/>
            <person name="Dubchak I."/>
            <person name="Pazour G.J."/>
            <person name="Ren Q."/>
            <person name="Paulsen I."/>
            <person name="Delwiche C."/>
            <person name="Schmutz J."/>
            <person name="Rokhsar D."/>
            <person name="Van de Peer Y."/>
            <person name="Moreau H."/>
            <person name="Grigoriev I.V."/>
        </authorList>
    </citation>
    <scope>NUCLEOTIDE SEQUENCE [LARGE SCALE GENOMIC DNA]</scope>
    <source>
        <strain evidence="2 3">CCE9901</strain>
    </source>
</reference>
<dbReference type="GO" id="GO:0005858">
    <property type="term" value="C:axonemal dynein complex"/>
    <property type="evidence" value="ECO:0007669"/>
    <property type="project" value="InterPro"/>
</dbReference>
<feature type="region of interest" description="Disordered" evidence="1">
    <location>
        <begin position="70"/>
        <end position="99"/>
    </location>
</feature>
<dbReference type="AlphaFoldDB" id="A4S3X8"/>
<dbReference type="PANTHER" id="PTHR21625">
    <property type="entry name" value="NYD-SP28 PROTEIN"/>
    <property type="match status" value="1"/>
</dbReference>
<feature type="compositionally biased region" description="Basic and acidic residues" evidence="1">
    <location>
        <begin position="1"/>
        <end position="28"/>
    </location>
</feature>
<dbReference type="OrthoDB" id="10629131at2759"/>
<keyword evidence="3" id="KW-1185">Reference proteome</keyword>
<dbReference type="GO" id="GO:0003352">
    <property type="term" value="P:regulation of cilium movement"/>
    <property type="evidence" value="ECO:0007669"/>
    <property type="project" value="TreeGrafter"/>
</dbReference>
<dbReference type="OMA" id="WNASHAR"/>
<protein>
    <submittedName>
        <fullName evidence="2">Uncharacterized protein</fullName>
    </submittedName>
</protein>
<evidence type="ECO:0000313" key="2">
    <source>
        <dbReference type="EMBL" id="ABO98291.1"/>
    </source>
</evidence>
<dbReference type="GO" id="GO:0060285">
    <property type="term" value="P:cilium-dependent cell motility"/>
    <property type="evidence" value="ECO:0007669"/>
    <property type="project" value="TreeGrafter"/>
</dbReference>
<dbReference type="Gramene" id="ABO98291">
    <property type="protein sequence ID" value="ABO98291"/>
    <property type="gene ID" value="OSTLU_26208"/>
</dbReference>
<dbReference type="GeneID" id="5003956"/>
<evidence type="ECO:0000313" key="3">
    <source>
        <dbReference type="Proteomes" id="UP000001568"/>
    </source>
</evidence>
<dbReference type="InterPro" id="IPR039750">
    <property type="entry name" value="DRC1/DRC2"/>
</dbReference>